<accession>A0ABY7M9N2</accession>
<evidence type="ECO:0000313" key="3">
    <source>
        <dbReference type="EMBL" id="WBL37253.1"/>
    </source>
</evidence>
<protein>
    <submittedName>
        <fullName evidence="3">VOC family protein</fullName>
    </submittedName>
</protein>
<dbReference type="RefSeq" id="WP_270057766.1">
    <property type="nucleotide sequence ID" value="NZ_CP115149.1"/>
</dbReference>
<keyword evidence="4" id="KW-1185">Reference proteome</keyword>
<evidence type="ECO:0000256" key="1">
    <source>
        <dbReference type="ARBA" id="ARBA00022723"/>
    </source>
</evidence>
<dbReference type="InterPro" id="IPR051785">
    <property type="entry name" value="MMCE/EMCE_epimerase"/>
</dbReference>
<feature type="domain" description="VOC" evidence="2">
    <location>
        <begin position="155"/>
        <end position="283"/>
    </location>
</feature>
<evidence type="ECO:0000259" key="2">
    <source>
        <dbReference type="PROSITE" id="PS51819"/>
    </source>
</evidence>
<dbReference type="SUPFAM" id="SSF54593">
    <property type="entry name" value="Glyoxalase/Bleomycin resistance protein/Dihydroxybiphenyl dioxygenase"/>
    <property type="match status" value="2"/>
</dbReference>
<dbReference type="Pfam" id="PF13669">
    <property type="entry name" value="Glyoxalase_4"/>
    <property type="match status" value="2"/>
</dbReference>
<proteinExistence type="predicted"/>
<dbReference type="InterPro" id="IPR037523">
    <property type="entry name" value="VOC_core"/>
</dbReference>
<gene>
    <name evidence="3" type="ORF">O0235_06700</name>
</gene>
<dbReference type="Gene3D" id="3.10.180.10">
    <property type="entry name" value="2,3-Dihydroxybiphenyl 1,2-Dioxygenase, domain 1"/>
    <property type="match status" value="2"/>
</dbReference>
<keyword evidence="1" id="KW-0479">Metal-binding</keyword>
<dbReference type="InterPro" id="IPR029068">
    <property type="entry name" value="Glyas_Bleomycin-R_OHBP_Dase"/>
</dbReference>
<evidence type="ECO:0000313" key="4">
    <source>
        <dbReference type="Proteomes" id="UP001212803"/>
    </source>
</evidence>
<organism evidence="3 4">
    <name type="scientific">Tepidiforma flava</name>
    <dbReference type="NCBI Taxonomy" id="3004094"/>
    <lineage>
        <taxon>Bacteria</taxon>
        <taxon>Bacillati</taxon>
        <taxon>Chloroflexota</taxon>
        <taxon>Tepidiformia</taxon>
        <taxon>Tepidiformales</taxon>
        <taxon>Tepidiformaceae</taxon>
        <taxon>Tepidiforma</taxon>
    </lineage>
</organism>
<dbReference type="PROSITE" id="PS51819">
    <property type="entry name" value="VOC"/>
    <property type="match status" value="2"/>
</dbReference>
<dbReference type="PANTHER" id="PTHR43048:SF3">
    <property type="entry name" value="METHYLMALONYL-COA EPIMERASE, MITOCHONDRIAL"/>
    <property type="match status" value="1"/>
</dbReference>
<feature type="domain" description="VOC" evidence="2">
    <location>
        <begin position="6"/>
        <end position="135"/>
    </location>
</feature>
<sequence length="283" mass="31761">MLPITRVDHISMAASDWRAQSAKLERLLGFKFLHHWEAGPNQDFDGCVSQVRGTGIEFEVISPARPDSFVQKFLDQNGPGLHHITVEVKDIHAAAKELERLGITPFGGIQDDGAWYVTYIHPKDSGGILWQLFVAHRPPPEADRNAGGGIVDLQRVDHVSMAVPDLAKQVAWQERVFGMQLLSEWEDEHLGYRGAVMSIPGSKLQFEMIAPTREDSFVQKFIATRRPGMHHICCEVASVDRAAEALRAEGIEPWGGIIENDWKRHTFIHPRDSGGVLFQLFEE</sequence>
<dbReference type="PANTHER" id="PTHR43048">
    <property type="entry name" value="METHYLMALONYL-COA EPIMERASE"/>
    <property type="match status" value="1"/>
</dbReference>
<reference evidence="3 4" key="1">
    <citation type="journal article" date="2023" name="ISME J.">
        <title>Thermophilic Dehalococcoidia with unusual traits shed light on an unexpected past.</title>
        <authorList>
            <person name="Palmer M."/>
            <person name="Covington J.K."/>
            <person name="Zhou E.M."/>
            <person name="Thomas S.C."/>
            <person name="Habib N."/>
            <person name="Seymour C.O."/>
            <person name="Lai D."/>
            <person name="Johnston J."/>
            <person name="Hashimi A."/>
            <person name="Jiao J.Y."/>
            <person name="Muok A.R."/>
            <person name="Liu L."/>
            <person name="Xian W.D."/>
            <person name="Zhi X.Y."/>
            <person name="Li M.M."/>
            <person name="Silva L.P."/>
            <person name="Bowen B.P."/>
            <person name="Louie K."/>
            <person name="Briegel A."/>
            <person name="Pett-Ridge J."/>
            <person name="Weber P.K."/>
            <person name="Tocheva E.I."/>
            <person name="Woyke T."/>
            <person name="Northen T.R."/>
            <person name="Mayali X."/>
            <person name="Li W.J."/>
            <person name="Hedlund B.P."/>
        </authorList>
    </citation>
    <scope>NUCLEOTIDE SEQUENCE [LARGE SCALE GENOMIC DNA]</scope>
    <source>
        <strain evidence="3 4">YIM 72310</strain>
    </source>
</reference>
<name>A0ABY7M9N2_9CHLR</name>
<dbReference type="Proteomes" id="UP001212803">
    <property type="component" value="Chromosome"/>
</dbReference>
<dbReference type="EMBL" id="CP115149">
    <property type="protein sequence ID" value="WBL37253.1"/>
    <property type="molecule type" value="Genomic_DNA"/>
</dbReference>